<feature type="transmembrane region" description="Helical" evidence="6">
    <location>
        <begin position="177"/>
        <end position="195"/>
    </location>
</feature>
<feature type="transmembrane region" description="Helical" evidence="6">
    <location>
        <begin position="248"/>
        <end position="266"/>
    </location>
</feature>
<dbReference type="PANTHER" id="PTHR30474">
    <property type="entry name" value="CELL CYCLE PROTEIN"/>
    <property type="match status" value="1"/>
</dbReference>
<keyword evidence="5 6" id="KW-0472">Membrane</keyword>
<name>A0A955L7H2_9BACT</name>
<feature type="transmembrane region" description="Helical" evidence="6">
    <location>
        <begin position="115"/>
        <end position="134"/>
    </location>
</feature>
<reference evidence="7" key="2">
    <citation type="journal article" date="2021" name="Microbiome">
        <title>Successional dynamics and alternative stable states in a saline activated sludge microbial community over 9 years.</title>
        <authorList>
            <person name="Wang Y."/>
            <person name="Ye J."/>
            <person name="Ju F."/>
            <person name="Liu L."/>
            <person name="Boyd J.A."/>
            <person name="Deng Y."/>
            <person name="Parks D.H."/>
            <person name="Jiang X."/>
            <person name="Yin X."/>
            <person name="Woodcroft B.J."/>
            <person name="Tyson G.W."/>
            <person name="Hugenholtz P."/>
            <person name="Polz M.F."/>
            <person name="Zhang T."/>
        </authorList>
    </citation>
    <scope>NUCLEOTIDE SEQUENCE</scope>
    <source>
        <strain evidence="7">HKST-UBA11</strain>
    </source>
</reference>
<feature type="transmembrane region" description="Helical" evidence="6">
    <location>
        <begin position="50"/>
        <end position="69"/>
    </location>
</feature>
<dbReference type="Proteomes" id="UP000754563">
    <property type="component" value="Unassembled WGS sequence"/>
</dbReference>
<feature type="transmembrane region" description="Helical" evidence="6">
    <location>
        <begin position="225"/>
        <end position="242"/>
    </location>
</feature>
<dbReference type="GO" id="GO:0008360">
    <property type="term" value="P:regulation of cell shape"/>
    <property type="evidence" value="ECO:0007669"/>
    <property type="project" value="UniProtKB-KW"/>
</dbReference>
<dbReference type="AlphaFoldDB" id="A0A955L7H2"/>
<comment type="subcellular location">
    <subcellularLocation>
        <location evidence="1">Membrane</location>
        <topology evidence="1">Multi-pass membrane protein</topology>
    </subcellularLocation>
</comment>
<evidence type="ECO:0000313" key="8">
    <source>
        <dbReference type="Proteomes" id="UP000754563"/>
    </source>
</evidence>
<feature type="transmembrane region" description="Helical" evidence="6">
    <location>
        <begin position="273"/>
        <end position="294"/>
    </location>
</feature>
<sequence length="468" mass="51915">MFTKSLFKNHDWIITILTIVLLIIGTATIYSTTYTATNVLQGQGLFSKQLLLLVLGIIVYLSMSFFDFHWLKEHKVLIPLYITLLCLLVYVKWFTPEIASTNRWISIGPVNIQPAEYAKIGIILFSSAIFVLGCKENWKKIEIAHTENTLGPWTSTQTSQPQKSHKLSPQLFNTSDGIIKIFISIVVISPFLALIFIQPSLGNTLISLIIWASLSLLFYPNKKELFAFGLLLTIGIATFLLLDLNSSLILKITGVTVTLLGTFLIGKTLRPRIVLLLLALLIGFVSIPIANYTWNEVLAPYQKTRIETFLNPMSDPQGAGWQVRQSQIAIGSGRVFGKGFLQGTQSNHHILPFAHTDFIFAAFAEQFGFTGSIALLIVLLLLPYRVYLLGLQTSDSYGKYICYGVGSMLLTHIIINVGMNLGIMPVTGIPLPLVSYGGSSILVTLIALGLVQNIRKYEIETEDVVRLG</sequence>
<dbReference type="PANTHER" id="PTHR30474:SF1">
    <property type="entry name" value="PEPTIDOGLYCAN GLYCOSYLTRANSFERASE MRDB"/>
    <property type="match status" value="1"/>
</dbReference>
<feature type="transmembrane region" description="Helical" evidence="6">
    <location>
        <begin position="429"/>
        <end position="451"/>
    </location>
</feature>
<dbReference type="Pfam" id="PF01098">
    <property type="entry name" value="FTSW_RODA_SPOVE"/>
    <property type="match status" value="1"/>
</dbReference>
<evidence type="ECO:0000256" key="6">
    <source>
        <dbReference type="SAM" id="Phobius"/>
    </source>
</evidence>
<dbReference type="InterPro" id="IPR018365">
    <property type="entry name" value="Cell_cycle_FtsW-rel_CS"/>
</dbReference>
<gene>
    <name evidence="7" type="ORF">KC717_00070</name>
</gene>
<evidence type="ECO:0000313" key="7">
    <source>
        <dbReference type="EMBL" id="MCA9385021.1"/>
    </source>
</evidence>
<keyword evidence="4 6" id="KW-1133">Transmembrane helix</keyword>
<keyword evidence="2 6" id="KW-0812">Transmembrane</keyword>
<dbReference type="GO" id="GO:0015648">
    <property type="term" value="F:lipid-linked peptidoglycan transporter activity"/>
    <property type="evidence" value="ECO:0007669"/>
    <property type="project" value="TreeGrafter"/>
</dbReference>
<comment type="caution">
    <text evidence="7">The sequence shown here is derived from an EMBL/GenBank/DDBJ whole genome shotgun (WGS) entry which is preliminary data.</text>
</comment>
<evidence type="ECO:0000256" key="2">
    <source>
        <dbReference type="ARBA" id="ARBA00022692"/>
    </source>
</evidence>
<proteinExistence type="predicted"/>
<dbReference type="GO" id="GO:0032153">
    <property type="term" value="C:cell division site"/>
    <property type="evidence" value="ECO:0007669"/>
    <property type="project" value="TreeGrafter"/>
</dbReference>
<dbReference type="GO" id="GO:0051301">
    <property type="term" value="P:cell division"/>
    <property type="evidence" value="ECO:0007669"/>
    <property type="project" value="InterPro"/>
</dbReference>
<evidence type="ECO:0000256" key="1">
    <source>
        <dbReference type="ARBA" id="ARBA00004141"/>
    </source>
</evidence>
<evidence type="ECO:0000256" key="3">
    <source>
        <dbReference type="ARBA" id="ARBA00022960"/>
    </source>
</evidence>
<accession>A0A955L7H2</accession>
<dbReference type="InterPro" id="IPR001182">
    <property type="entry name" value="FtsW/RodA"/>
</dbReference>
<keyword evidence="3" id="KW-0133">Cell shape</keyword>
<reference evidence="7" key="1">
    <citation type="submission" date="2020-04" db="EMBL/GenBank/DDBJ databases">
        <authorList>
            <person name="Zhang T."/>
        </authorList>
    </citation>
    <scope>NUCLEOTIDE SEQUENCE</scope>
    <source>
        <strain evidence="7">HKST-UBA11</strain>
    </source>
</reference>
<evidence type="ECO:0000256" key="4">
    <source>
        <dbReference type="ARBA" id="ARBA00022989"/>
    </source>
</evidence>
<organism evidence="7 8">
    <name type="scientific">Candidatus Dojkabacteria bacterium</name>
    <dbReference type="NCBI Taxonomy" id="2099670"/>
    <lineage>
        <taxon>Bacteria</taxon>
        <taxon>Candidatus Dojkabacteria</taxon>
    </lineage>
</organism>
<feature type="transmembrane region" description="Helical" evidence="6">
    <location>
        <begin position="367"/>
        <end position="388"/>
    </location>
</feature>
<feature type="transmembrane region" description="Helical" evidence="6">
    <location>
        <begin position="201"/>
        <end position="218"/>
    </location>
</feature>
<dbReference type="GO" id="GO:0005886">
    <property type="term" value="C:plasma membrane"/>
    <property type="evidence" value="ECO:0007669"/>
    <property type="project" value="TreeGrafter"/>
</dbReference>
<dbReference type="EMBL" id="JAGQLH010000001">
    <property type="protein sequence ID" value="MCA9385021.1"/>
    <property type="molecule type" value="Genomic_DNA"/>
</dbReference>
<feature type="transmembrane region" description="Helical" evidence="6">
    <location>
        <begin position="76"/>
        <end position="95"/>
    </location>
</feature>
<feature type="transmembrane region" description="Helical" evidence="6">
    <location>
        <begin position="400"/>
        <end position="423"/>
    </location>
</feature>
<feature type="transmembrane region" description="Helical" evidence="6">
    <location>
        <begin position="12"/>
        <end position="30"/>
    </location>
</feature>
<protein>
    <submittedName>
        <fullName evidence="7">Rod shape-determining protein RodA</fullName>
    </submittedName>
</protein>
<dbReference type="PROSITE" id="PS00428">
    <property type="entry name" value="FTSW_RODA_SPOVE"/>
    <property type="match status" value="1"/>
</dbReference>
<evidence type="ECO:0000256" key="5">
    <source>
        <dbReference type="ARBA" id="ARBA00023136"/>
    </source>
</evidence>